<evidence type="ECO:0000313" key="1">
    <source>
        <dbReference type="EMBL" id="KAF2883557.1"/>
    </source>
</evidence>
<proteinExistence type="predicted"/>
<reference evidence="1" key="1">
    <citation type="submission" date="2019-08" db="EMBL/GenBank/DDBJ databases">
        <title>The genome of the North American firefly Photinus pyralis.</title>
        <authorList>
            <consortium name="Photinus pyralis genome working group"/>
            <person name="Fallon T.R."/>
            <person name="Sander Lower S.E."/>
            <person name="Weng J.-K."/>
        </authorList>
    </citation>
    <scope>NUCLEOTIDE SEQUENCE</scope>
    <source>
        <strain evidence="1">TRF0915ILg1</strain>
        <tissue evidence="1">Whole body</tissue>
    </source>
</reference>
<evidence type="ECO:0000313" key="2">
    <source>
        <dbReference type="Proteomes" id="UP000801492"/>
    </source>
</evidence>
<comment type="caution">
    <text evidence="1">The sequence shown here is derived from an EMBL/GenBank/DDBJ whole genome shotgun (WGS) entry which is preliminary data.</text>
</comment>
<name>A0A8K0G0D1_IGNLU</name>
<sequence length="104" mass="11721">MPNDVELARVMIKKLGEIPPPPPSQVGNVVPDLLWLYNKHKDLPSIAEWNGFMEEVTRDKRYQTTCTFVGCHPTTNAFTGYYDTIYIALLSAVQKIKSLGHSNV</sequence>
<dbReference type="Proteomes" id="UP000801492">
    <property type="component" value="Unassembled WGS sequence"/>
</dbReference>
<gene>
    <name evidence="1" type="ORF">ILUMI_22621</name>
</gene>
<dbReference type="EMBL" id="VTPC01090355">
    <property type="protein sequence ID" value="KAF2883557.1"/>
    <property type="molecule type" value="Genomic_DNA"/>
</dbReference>
<organism evidence="1 2">
    <name type="scientific">Ignelater luminosus</name>
    <name type="common">Cucubano</name>
    <name type="synonym">Pyrophorus luminosus</name>
    <dbReference type="NCBI Taxonomy" id="2038154"/>
    <lineage>
        <taxon>Eukaryota</taxon>
        <taxon>Metazoa</taxon>
        <taxon>Ecdysozoa</taxon>
        <taxon>Arthropoda</taxon>
        <taxon>Hexapoda</taxon>
        <taxon>Insecta</taxon>
        <taxon>Pterygota</taxon>
        <taxon>Neoptera</taxon>
        <taxon>Endopterygota</taxon>
        <taxon>Coleoptera</taxon>
        <taxon>Polyphaga</taxon>
        <taxon>Elateriformia</taxon>
        <taxon>Elateroidea</taxon>
        <taxon>Elateridae</taxon>
        <taxon>Agrypninae</taxon>
        <taxon>Pyrophorini</taxon>
        <taxon>Ignelater</taxon>
    </lineage>
</organism>
<keyword evidence="2" id="KW-1185">Reference proteome</keyword>
<dbReference type="AlphaFoldDB" id="A0A8K0G0D1"/>
<accession>A0A8K0G0D1</accession>
<protein>
    <submittedName>
        <fullName evidence="1">Uncharacterized protein</fullName>
    </submittedName>
</protein>